<dbReference type="PROSITE" id="PS50181">
    <property type="entry name" value="FBOX"/>
    <property type="match status" value="1"/>
</dbReference>
<dbReference type="Gene3D" id="3.80.10.10">
    <property type="entry name" value="Ribonuclease Inhibitor"/>
    <property type="match status" value="1"/>
</dbReference>
<dbReference type="InterPro" id="IPR001810">
    <property type="entry name" value="F-box_dom"/>
</dbReference>
<dbReference type="EMBL" id="BKCP01010515">
    <property type="protein sequence ID" value="GER53344.1"/>
    <property type="molecule type" value="Genomic_DNA"/>
</dbReference>
<gene>
    <name evidence="2" type="ORF">STAS_30847</name>
</gene>
<dbReference type="InterPro" id="IPR053781">
    <property type="entry name" value="F-box_AtFBL13-like"/>
</dbReference>
<dbReference type="PANTHER" id="PTHR31900:SF30">
    <property type="entry name" value="SUPERFAMILY PROTEIN, PUTATIVE-RELATED"/>
    <property type="match status" value="1"/>
</dbReference>
<dbReference type="Gene3D" id="1.20.1280.50">
    <property type="match status" value="1"/>
</dbReference>
<dbReference type="Proteomes" id="UP000325081">
    <property type="component" value="Unassembled WGS sequence"/>
</dbReference>
<keyword evidence="3" id="KW-1185">Reference proteome</keyword>
<evidence type="ECO:0000313" key="3">
    <source>
        <dbReference type="Proteomes" id="UP000325081"/>
    </source>
</evidence>
<protein>
    <submittedName>
        <fullName evidence="2">F-box/RNI-like/FBD-like domains-containing protein</fullName>
    </submittedName>
</protein>
<dbReference type="InterPro" id="IPR032675">
    <property type="entry name" value="LRR_dom_sf"/>
</dbReference>
<dbReference type="Pfam" id="PF24758">
    <property type="entry name" value="LRR_At5g56370"/>
    <property type="match status" value="1"/>
</dbReference>
<dbReference type="OrthoDB" id="896987at2759"/>
<feature type="domain" description="F-box" evidence="1">
    <location>
        <begin position="66"/>
        <end position="102"/>
    </location>
</feature>
<dbReference type="AlphaFoldDB" id="A0A5A7RAF4"/>
<evidence type="ECO:0000259" key="1">
    <source>
        <dbReference type="PROSITE" id="PS50181"/>
    </source>
</evidence>
<dbReference type="InterPro" id="IPR036047">
    <property type="entry name" value="F-box-like_dom_sf"/>
</dbReference>
<dbReference type="SMART" id="SM00579">
    <property type="entry name" value="FBD"/>
    <property type="match status" value="1"/>
</dbReference>
<dbReference type="InterPro" id="IPR055411">
    <property type="entry name" value="LRR_FXL15/At3g58940/PEG3-like"/>
</dbReference>
<evidence type="ECO:0000313" key="2">
    <source>
        <dbReference type="EMBL" id="GER53344.1"/>
    </source>
</evidence>
<proteinExistence type="predicted"/>
<accession>A0A5A7RAF4</accession>
<dbReference type="PANTHER" id="PTHR31900">
    <property type="entry name" value="F-BOX/RNI SUPERFAMILY PROTEIN-RELATED"/>
    <property type="match status" value="1"/>
</dbReference>
<dbReference type="Pfam" id="PF00646">
    <property type="entry name" value="F-box"/>
    <property type="match status" value="1"/>
</dbReference>
<dbReference type="InterPro" id="IPR006566">
    <property type="entry name" value="FBD"/>
</dbReference>
<reference evidence="3" key="1">
    <citation type="journal article" date="2019" name="Curr. Biol.">
        <title>Genome Sequence of Striga asiatica Provides Insight into the Evolution of Plant Parasitism.</title>
        <authorList>
            <person name="Yoshida S."/>
            <person name="Kim S."/>
            <person name="Wafula E.K."/>
            <person name="Tanskanen J."/>
            <person name="Kim Y.M."/>
            <person name="Honaas L."/>
            <person name="Yang Z."/>
            <person name="Spallek T."/>
            <person name="Conn C.E."/>
            <person name="Ichihashi Y."/>
            <person name="Cheong K."/>
            <person name="Cui S."/>
            <person name="Der J.P."/>
            <person name="Gundlach H."/>
            <person name="Jiao Y."/>
            <person name="Hori C."/>
            <person name="Ishida J.K."/>
            <person name="Kasahara H."/>
            <person name="Kiba T."/>
            <person name="Kim M.S."/>
            <person name="Koo N."/>
            <person name="Laohavisit A."/>
            <person name="Lee Y.H."/>
            <person name="Lumba S."/>
            <person name="McCourt P."/>
            <person name="Mortimer J.C."/>
            <person name="Mutuku J.M."/>
            <person name="Nomura T."/>
            <person name="Sasaki-Sekimoto Y."/>
            <person name="Seto Y."/>
            <person name="Wang Y."/>
            <person name="Wakatake T."/>
            <person name="Sakakibara H."/>
            <person name="Demura T."/>
            <person name="Yamaguchi S."/>
            <person name="Yoneyama K."/>
            <person name="Manabe R.I."/>
            <person name="Nelson D.C."/>
            <person name="Schulman A.H."/>
            <person name="Timko M.P."/>
            <person name="dePamphilis C.W."/>
            <person name="Choi D."/>
            <person name="Shirasu K."/>
        </authorList>
    </citation>
    <scope>NUCLEOTIDE SEQUENCE [LARGE SCALE GENOMIC DNA]</scope>
    <source>
        <strain evidence="3">cv. UVA1</strain>
    </source>
</reference>
<organism evidence="2 3">
    <name type="scientific">Striga asiatica</name>
    <name type="common">Asiatic witchweed</name>
    <name type="synonym">Buchnera asiatica</name>
    <dbReference type="NCBI Taxonomy" id="4170"/>
    <lineage>
        <taxon>Eukaryota</taxon>
        <taxon>Viridiplantae</taxon>
        <taxon>Streptophyta</taxon>
        <taxon>Embryophyta</taxon>
        <taxon>Tracheophyta</taxon>
        <taxon>Spermatophyta</taxon>
        <taxon>Magnoliopsida</taxon>
        <taxon>eudicotyledons</taxon>
        <taxon>Gunneridae</taxon>
        <taxon>Pentapetalae</taxon>
        <taxon>asterids</taxon>
        <taxon>lamiids</taxon>
        <taxon>Lamiales</taxon>
        <taxon>Orobanchaceae</taxon>
        <taxon>Buchnereae</taxon>
        <taxon>Striga</taxon>
    </lineage>
</organism>
<name>A0A5A7RAF4_STRAF</name>
<dbReference type="SUPFAM" id="SSF52047">
    <property type="entry name" value="RNI-like"/>
    <property type="match status" value="1"/>
</dbReference>
<sequence length="419" mass="48247">MPSTKTEYIPTATPPVPSIDSLTRFSTFSRAGASRCPKTRIMMEKEPSSIRKRLKVTMGNRYMYSLDRLSSLPDPILHHILSFLPTKRSVQTSILSRRWRHLWAHVPDIDFDCYTDLELDDGKSFSDIIYRVMLQYKVQGMNNFRLIYNKNCGGGYQLETCITTALVRNVKHIYLSIHNIDWLPRCIFTYDSLVDLNLFECSPIPMFVFVRLPALKKLQIVDIGYESVCLTNFLSGCPVLEELNLVSENVPPCIYRCISSPTLIKLYLNTTLWDSSHRETTYRLKIDAPALRFLRIFDNLSRDVSFNLMPSLTEADVHLRHGCTPRRFMPCLQSSLLFLGSLCNVTRLQLATGLIKASEQELQMVGYVLRNGKVLERVELCTCPDFKLKTPDYIEDQFEALQKIASYERGSDKCRVDFI</sequence>
<dbReference type="InterPro" id="IPR050232">
    <property type="entry name" value="FBL13/AtMIF1-like"/>
</dbReference>
<comment type="caution">
    <text evidence="2">The sequence shown here is derived from an EMBL/GenBank/DDBJ whole genome shotgun (WGS) entry which is preliminary data.</text>
</comment>
<dbReference type="SUPFAM" id="SSF81383">
    <property type="entry name" value="F-box domain"/>
    <property type="match status" value="1"/>
</dbReference>
<dbReference type="CDD" id="cd22160">
    <property type="entry name" value="F-box_AtFBL13-like"/>
    <property type="match status" value="1"/>
</dbReference>